<sequence length="1033" mass="110865">MIEKIMKAVKSGNKKRGRNITVGAVVGMLLSCTAVMGADKIGLEIGNSGSGIKFSKDGTDFIPGKEDGTDGDPYIDNSWDEGTKTYTNNTTLLGNNDSGNGYGLKLSGALSEFKAVNNGSIVGSYASGQGIYNDSGTIAELTNNGLIIGTVRGIYNDSGTITELTNNGLIIGTATGSYALSYGINNDSGTITELTNNGSITRTAIGSYGLGCGIYTVLGTITELINNGLITGTVTGNYASGQGIYNTSTTIATLTNKGIIYGNTYAVRNISGAINNFNNYGLLISGFTNVVDGISIVAHSDAGGQNKIKNYGLAFTVDSSGNYKNHGASNVNHNFGETQDATIDGVAYKIRNVEADVNSTNGAITNIKSFKIEGGKLYSDTTEITDGYSTTSNVILNGITNILVVSGEGNELNNSIVNAYKTAIAMNENMTTLTLNNTTANGGVKDSTVNIEGNGNTLTIQGDSIINSSDKAIIITGNNNAVTLEGNAVVNGKMESIGSNTLNLYGKTDDKNMNILHDISGFENMNIKNNVTFFEDVNITGTDEVTVHQGGVLSLRLKKDDTMRALEIPKGTHAFSVNGEVLIKGTSTDEAGTLNFVTNGIGKEIIVENIKLENMEIKTSSIIDSAKIYDNYIHLGAGSDLKGIVNPKINRYDSLNKIYKSLYSSTDENLDALRNILSMTFIEENYDYNNGKDIEQLRNLMTYLNSTYTETPCSFSSELSRRSAGMFRDIVTENEFRPNQDNWLIMGGLTHADGGTKDTYYGQNYHGFDTGTSNTKADMKLAGAYMLAKYGYSENLALGLTIGGNKSEAEMSMSKVKGNSGYIGAFAENYRGNLTLKAGAGVQYSEYDADRRTIGGHSYDEKYSDMTYDIYLNGRYSHNIGENLFLEPYGTLSYTYVDQDGADEGSKVLAIETDSKSFDYTTAKVGIDLKKVIPHEKGNSTVSAGVSYTRILDGADEEFITGRFKDGSDFDILVAHKNEHSIGLNVKYSLELENGALFDIKGTYSVERDSHNQSGKNKTKGEWIVGIGLGYKF</sequence>
<dbReference type="HOGENOM" id="CLU_005492_0_0_0"/>
<evidence type="ECO:0000313" key="3">
    <source>
        <dbReference type="Proteomes" id="UP000003233"/>
    </source>
</evidence>
<dbReference type="SMART" id="SM00869">
    <property type="entry name" value="Autotransporter"/>
    <property type="match status" value="1"/>
</dbReference>
<dbReference type="Gene3D" id="2.40.128.130">
    <property type="entry name" value="Autotransporter beta-domain"/>
    <property type="match status" value="1"/>
</dbReference>
<reference evidence="2 3" key="1">
    <citation type="submission" date="2012-07" db="EMBL/GenBank/DDBJ databases">
        <title>The Genome Sequence of Fusobacterium ulcerans 12_1B.</title>
        <authorList>
            <consortium name="The Broad Institute Genome Sequencing Platform"/>
            <person name="Earl A."/>
            <person name="Ward D."/>
            <person name="Feldgarden M."/>
            <person name="Gevers D."/>
            <person name="Strauss J."/>
            <person name="Ambrose C.E."/>
            <person name="Allen-Vercoe E."/>
            <person name="Walker B."/>
            <person name="Young S.K."/>
            <person name="Zeng Q."/>
            <person name="Gargeya S."/>
            <person name="Fitzgerald M."/>
            <person name="Haas B."/>
            <person name="Abouelleil A."/>
            <person name="Alvarado L."/>
            <person name="Arachchi H.M."/>
            <person name="Berlin A.M."/>
            <person name="Chapman S.B."/>
            <person name="Goldberg J."/>
            <person name="Griggs A."/>
            <person name="Gujja S."/>
            <person name="Hansen M."/>
            <person name="Howarth C."/>
            <person name="Imamovic A."/>
            <person name="Larimer J."/>
            <person name="McCowen C."/>
            <person name="Montmayeur A."/>
            <person name="Murphy C."/>
            <person name="Neiman D."/>
            <person name="Pearson M."/>
            <person name="Priest M."/>
            <person name="Roberts A."/>
            <person name="Saif S."/>
            <person name="Shea T."/>
            <person name="Sisk P."/>
            <person name="Sykes S."/>
            <person name="Wortman J."/>
            <person name="Nusbaum C."/>
            <person name="Birren B."/>
        </authorList>
    </citation>
    <scope>NUCLEOTIDE SEQUENCE [LARGE SCALE GENOMIC DNA]</scope>
    <source>
        <strain evidence="2 3">12_1B</strain>
    </source>
</reference>
<dbReference type="InterPro" id="IPR036709">
    <property type="entry name" value="Autotransporte_beta_dom_sf"/>
</dbReference>
<keyword evidence="3" id="KW-1185">Reference proteome</keyword>
<dbReference type="Pfam" id="PF03797">
    <property type="entry name" value="Autotransporter"/>
    <property type="match status" value="1"/>
</dbReference>
<dbReference type="RefSeq" id="WP_008695839.1">
    <property type="nucleotide sequence ID" value="NZ_KE161007.1"/>
</dbReference>
<comment type="caution">
    <text evidence="2">The sequence shown here is derived from an EMBL/GenBank/DDBJ whole genome shotgun (WGS) entry which is preliminary data.</text>
</comment>
<evidence type="ECO:0000313" key="2">
    <source>
        <dbReference type="EMBL" id="EHO83480.1"/>
    </source>
</evidence>
<organism evidence="2 3">
    <name type="scientific">Fusobacterium ulcerans 12-1B</name>
    <dbReference type="NCBI Taxonomy" id="457404"/>
    <lineage>
        <taxon>Bacteria</taxon>
        <taxon>Fusobacteriati</taxon>
        <taxon>Fusobacteriota</taxon>
        <taxon>Fusobacteriia</taxon>
        <taxon>Fusobacteriales</taxon>
        <taxon>Fusobacteriaceae</taxon>
        <taxon>Fusobacterium</taxon>
    </lineage>
</organism>
<feature type="domain" description="Autotransporter" evidence="1">
    <location>
        <begin position="753"/>
        <end position="1033"/>
    </location>
</feature>
<gene>
    <name evidence="2" type="ORF">HMPREF0402_00498</name>
</gene>
<name>H1PQ05_9FUSO</name>
<proteinExistence type="predicted"/>
<dbReference type="PROSITE" id="PS51257">
    <property type="entry name" value="PROKAR_LIPOPROTEIN"/>
    <property type="match status" value="1"/>
</dbReference>
<dbReference type="SUPFAM" id="SSF103515">
    <property type="entry name" value="Autotransporter"/>
    <property type="match status" value="1"/>
</dbReference>
<protein>
    <recommendedName>
        <fullName evidence="1">Autotransporter domain-containing protein</fullName>
    </recommendedName>
</protein>
<dbReference type="Proteomes" id="UP000003233">
    <property type="component" value="Unassembled WGS sequence"/>
</dbReference>
<dbReference type="BioCyc" id="FSP457404-HMP:GTSQ-499-MONOMER"/>
<dbReference type="PATRIC" id="fig|457404.5.peg.755"/>
<dbReference type="PROSITE" id="PS51208">
    <property type="entry name" value="AUTOTRANSPORTER"/>
    <property type="match status" value="1"/>
</dbReference>
<dbReference type="InterPro" id="IPR005546">
    <property type="entry name" value="Autotransporte_beta"/>
</dbReference>
<dbReference type="AlphaFoldDB" id="H1PQ05"/>
<dbReference type="EMBL" id="AGWJ02000002">
    <property type="protein sequence ID" value="EHO83480.1"/>
    <property type="molecule type" value="Genomic_DNA"/>
</dbReference>
<evidence type="ECO:0000259" key="1">
    <source>
        <dbReference type="PROSITE" id="PS51208"/>
    </source>
</evidence>
<accession>H1PQ05</accession>